<dbReference type="InterPro" id="IPR052993">
    <property type="entry name" value="CFA-57"/>
</dbReference>
<evidence type="ECO:0000313" key="3">
    <source>
        <dbReference type="EMBL" id="CAG5122075.1"/>
    </source>
</evidence>
<feature type="coiled-coil region" evidence="2">
    <location>
        <begin position="377"/>
        <end position="569"/>
    </location>
</feature>
<dbReference type="PANTHER" id="PTHR32215">
    <property type="entry name" value="CILIA- AND FLAGELLA-ASSOCIATED PROTEIN 57"/>
    <property type="match status" value="1"/>
</dbReference>
<dbReference type="OrthoDB" id="10251741at2759"/>
<dbReference type="InterPro" id="IPR015943">
    <property type="entry name" value="WD40/YVTN_repeat-like_dom_sf"/>
</dbReference>
<dbReference type="SMART" id="SM00320">
    <property type="entry name" value="WD40"/>
    <property type="match status" value="4"/>
</dbReference>
<evidence type="ECO:0000256" key="1">
    <source>
        <dbReference type="PROSITE-ProRule" id="PRU00221"/>
    </source>
</evidence>
<dbReference type="PROSITE" id="PS50294">
    <property type="entry name" value="WD_REPEATS_REGION"/>
    <property type="match status" value="2"/>
</dbReference>
<dbReference type="InterPro" id="IPR001680">
    <property type="entry name" value="WD40_rpt"/>
</dbReference>
<name>A0A8S3Z277_9EUPU</name>
<organism evidence="3 4">
    <name type="scientific">Candidula unifasciata</name>
    <dbReference type="NCBI Taxonomy" id="100452"/>
    <lineage>
        <taxon>Eukaryota</taxon>
        <taxon>Metazoa</taxon>
        <taxon>Spiralia</taxon>
        <taxon>Lophotrochozoa</taxon>
        <taxon>Mollusca</taxon>
        <taxon>Gastropoda</taxon>
        <taxon>Heterobranchia</taxon>
        <taxon>Euthyneura</taxon>
        <taxon>Panpulmonata</taxon>
        <taxon>Eupulmonata</taxon>
        <taxon>Stylommatophora</taxon>
        <taxon>Helicina</taxon>
        <taxon>Helicoidea</taxon>
        <taxon>Geomitridae</taxon>
        <taxon>Candidula</taxon>
    </lineage>
</organism>
<gene>
    <name evidence="3" type="ORF">CUNI_LOCUS7633</name>
</gene>
<keyword evidence="4" id="KW-1185">Reference proteome</keyword>
<comment type="caution">
    <text evidence="3">The sequence shown here is derived from an EMBL/GenBank/DDBJ whole genome shotgun (WGS) entry which is preliminary data.</text>
</comment>
<protein>
    <recommendedName>
        <fullName evidence="5">WD repeat-containing protein 65</fullName>
    </recommendedName>
</protein>
<feature type="coiled-coil region" evidence="2">
    <location>
        <begin position="605"/>
        <end position="667"/>
    </location>
</feature>
<feature type="repeat" description="WD" evidence="1">
    <location>
        <begin position="134"/>
        <end position="175"/>
    </location>
</feature>
<proteinExistence type="predicted"/>
<accession>A0A8S3Z277</accession>
<sequence length="857" mass="99796">GETTKFEVLTQLFHNNCITGVDVCIRKPLVVTCALDCSVRVWNYDTYNLEMHKVFNEEAFSISLHPSGLFILVGFTEKLRLMNLFIDDIVIFREFSVRGCIECAFSYGGHMFASVMGNVIQLFSTYTFKNILNLKGHNGKVKSVIWSFDDNKLVSCGMDGAVYEWETTTGKRIGDSVLKTCSYSSITIAPDGKSVIAVGSDKILREIAESRIVREVPSGDLEFTTVVISRSGRMLFAGTTKGTVLSVKYPLTASGDWIEYHGHGAAVVKVKVSFDDNYLISIAEDATVNLWRIFDKEGHLKREQDFAWAEEILISHKELVEKNMTLSDLSSKIEEVRKESQYQLNQKDIIFNEKITLLTETFITKMERLKIKNQVIQNDKELEVQEHEEAIENLNKAHTEEMEHLEDSFNQKLVQEFEKFQVHQSKIVTMQEDYEKQLAEVENNKEKALEALTEYYEKKLQDMTAKLGYCNGQLRQDAREHEEVVRQIEEDCDREIQDLKHAYEQKLHKERNSNQTLKEKNAVLMRRFNSLQKEIEELRDEIKKLKSEAMKMSNNNSSLEKDITALKSNIRDRDANIQVKEADIFILKRKNNELEKFRFVLTYKIKELREQIEPRELDIKKMKEQIMGMEHELGRFHKYNGQLEFTIAELKEKLRAASGETNREKQKVHDVEAIVRKFKTELHNCIATIQDTKSFKEGIRTLYRKHVLEDNSEISSVDADIQKEFTRQKEHLERSLSILRKKLEKDSEIHKADTVKIMQENVSLIKEICDLRKELKLCRELIHDMSAAITLESHQKKTKVPDFNRRLTEPLLEKEMEEQKKIIEMQQLELKRLRDEIYDLEFSHSSRRTGQLTPLVS</sequence>
<dbReference type="Pfam" id="PF00400">
    <property type="entry name" value="WD40"/>
    <property type="match status" value="3"/>
</dbReference>
<dbReference type="Gene3D" id="2.130.10.10">
    <property type="entry name" value="YVTN repeat-like/Quinoprotein amine dehydrogenase"/>
    <property type="match status" value="1"/>
</dbReference>
<evidence type="ECO:0008006" key="5">
    <source>
        <dbReference type="Google" id="ProtNLM"/>
    </source>
</evidence>
<dbReference type="PANTHER" id="PTHR32215:SF0">
    <property type="entry name" value="CILIA- AND FLAGELLA-ASSOCIATED PROTEIN 57"/>
    <property type="match status" value="1"/>
</dbReference>
<evidence type="ECO:0000313" key="4">
    <source>
        <dbReference type="Proteomes" id="UP000678393"/>
    </source>
</evidence>
<keyword evidence="2" id="KW-0175">Coiled coil</keyword>
<feature type="repeat" description="WD" evidence="1">
    <location>
        <begin position="260"/>
        <end position="293"/>
    </location>
</feature>
<keyword evidence="1" id="KW-0853">WD repeat</keyword>
<evidence type="ECO:0000256" key="2">
    <source>
        <dbReference type="SAM" id="Coils"/>
    </source>
</evidence>
<dbReference type="FunFam" id="2.130.10.10:FF:000271">
    <property type="entry name" value="cilia- and flagella-associated protein 57"/>
    <property type="match status" value="1"/>
</dbReference>
<dbReference type="EMBL" id="CAJHNH020001224">
    <property type="protein sequence ID" value="CAG5122075.1"/>
    <property type="molecule type" value="Genomic_DNA"/>
</dbReference>
<dbReference type="PROSITE" id="PS50082">
    <property type="entry name" value="WD_REPEATS_2"/>
    <property type="match status" value="2"/>
</dbReference>
<dbReference type="Gene3D" id="1.10.287.1490">
    <property type="match status" value="1"/>
</dbReference>
<dbReference type="AlphaFoldDB" id="A0A8S3Z277"/>
<dbReference type="SUPFAM" id="SSF50978">
    <property type="entry name" value="WD40 repeat-like"/>
    <property type="match status" value="1"/>
</dbReference>
<dbReference type="InterPro" id="IPR036322">
    <property type="entry name" value="WD40_repeat_dom_sf"/>
</dbReference>
<reference evidence="3" key="1">
    <citation type="submission" date="2021-04" db="EMBL/GenBank/DDBJ databases">
        <authorList>
            <consortium name="Molecular Ecology Group"/>
        </authorList>
    </citation>
    <scope>NUCLEOTIDE SEQUENCE</scope>
</reference>
<dbReference type="Proteomes" id="UP000678393">
    <property type="component" value="Unassembled WGS sequence"/>
</dbReference>
<feature type="non-terminal residue" evidence="3">
    <location>
        <position position="857"/>
    </location>
</feature>